<dbReference type="RefSeq" id="WP_285930923.1">
    <property type="nucleotide sequence ID" value="NZ_JASTZU010000019.1"/>
</dbReference>
<evidence type="ECO:0000259" key="1">
    <source>
        <dbReference type="Pfam" id="PF00085"/>
    </source>
</evidence>
<dbReference type="Pfam" id="PF00085">
    <property type="entry name" value="Thioredoxin"/>
    <property type="match status" value="1"/>
</dbReference>
<name>A0ABT7L245_9BACI</name>
<accession>A0ABT7L245</accession>
<dbReference type="InterPro" id="IPR036249">
    <property type="entry name" value="Thioredoxin-like_sf"/>
</dbReference>
<organism evidence="2 3">
    <name type="scientific">Aquibacillus rhizosphaerae</name>
    <dbReference type="NCBI Taxonomy" id="3051431"/>
    <lineage>
        <taxon>Bacteria</taxon>
        <taxon>Bacillati</taxon>
        <taxon>Bacillota</taxon>
        <taxon>Bacilli</taxon>
        <taxon>Bacillales</taxon>
        <taxon>Bacillaceae</taxon>
        <taxon>Aquibacillus</taxon>
    </lineage>
</organism>
<gene>
    <name evidence="2" type="ORF">QQS35_05595</name>
</gene>
<evidence type="ECO:0000313" key="3">
    <source>
        <dbReference type="Proteomes" id="UP001235343"/>
    </source>
</evidence>
<proteinExistence type="predicted"/>
<evidence type="ECO:0000313" key="2">
    <source>
        <dbReference type="EMBL" id="MDL4839928.1"/>
    </source>
</evidence>
<feature type="domain" description="Thioredoxin" evidence="1">
    <location>
        <begin position="8"/>
        <end position="94"/>
    </location>
</feature>
<reference evidence="2 3" key="1">
    <citation type="submission" date="2023-06" db="EMBL/GenBank/DDBJ databases">
        <title>Aquibacillus rhizosphaerae LR5S19.</title>
        <authorList>
            <person name="Sun J.-Q."/>
        </authorList>
    </citation>
    <scope>NUCLEOTIDE SEQUENCE [LARGE SCALE GENOMIC DNA]</scope>
    <source>
        <strain evidence="2 3">LR5S19</strain>
    </source>
</reference>
<dbReference type="Proteomes" id="UP001235343">
    <property type="component" value="Unassembled WGS sequence"/>
</dbReference>
<dbReference type="Gene3D" id="3.40.30.10">
    <property type="entry name" value="Glutaredoxin"/>
    <property type="match status" value="1"/>
</dbReference>
<protein>
    <submittedName>
        <fullName evidence="2">Thioredoxin family protein</fullName>
    </submittedName>
</protein>
<dbReference type="InterPro" id="IPR013766">
    <property type="entry name" value="Thioredoxin_domain"/>
</dbReference>
<keyword evidence="3" id="KW-1185">Reference proteome</keyword>
<sequence>MKEITLEVLKDETKELILFIHTPLCGTCHIARKMLVTVEVMKNNLTFYEVNASFFPDFMQEKRIESVPCLLIMKAGRIQERVYSFESVVKLNSIINRHFFAE</sequence>
<dbReference type="EMBL" id="JASTZU010000019">
    <property type="protein sequence ID" value="MDL4839928.1"/>
    <property type="molecule type" value="Genomic_DNA"/>
</dbReference>
<dbReference type="SUPFAM" id="SSF52833">
    <property type="entry name" value="Thioredoxin-like"/>
    <property type="match status" value="1"/>
</dbReference>
<comment type="caution">
    <text evidence="2">The sequence shown here is derived from an EMBL/GenBank/DDBJ whole genome shotgun (WGS) entry which is preliminary data.</text>
</comment>
<dbReference type="CDD" id="cd02947">
    <property type="entry name" value="TRX_family"/>
    <property type="match status" value="1"/>
</dbReference>